<evidence type="ECO:0000313" key="1">
    <source>
        <dbReference type="EMBL" id="MBD2701635.1"/>
    </source>
</evidence>
<organism evidence="1 2">
    <name type="scientific">Spirosoma profusum</name>
    <dbReference type="NCBI Taxonomy" id="2771354"/>
    <lineage>
        <taxon>Bacteria</taxon>
        <taxon>Pseudomonadati</taxon>
        <taxon>Bacteroidota</taxon>
        <taxon>Cytophagia</taxon>
        <taxon>Cytophagales</taxon>
        <taxon>Cytophagaceae</taxon>
        <taxon>Spirosoma</taxon>
    </lineage>
</organism>
<dbReference type="AlphaFoldDB" id="A0A926XWX5"/>
<dbReference type="EMBL" id="JACWZY010000009">
    <property type="protein sequence ID" value="MBD2701635.1"/>
    <property type="molecule type" value="Genomic_DNA"/>
</dbReference>
<reference evidence="1" key="1">
    <citation type="submission" date="2020-09" db="EMBL/GenBank/DDBJ databases">
        <authorList>
            <person name="Kim M.K."/>
        </authorList>
    </citation>
    <scope>NUCLEOTIDE SEQUENCE</scope>
    <source>
        <strain evidence="1">BT702</strain>
    </source>
</reference>
<evidence type="ECO:0000313" key="2">
    <source>
        <dbReference type="Proteomes" id="UP000598820"/>
    </source>
</evidence>
<dbReference type="RefSeq" id="WP_190887484.1">
    <property type="nucleotide sequence ID" value="NZ_JACWZY010000009.1"/>
</dbReference>
<sequence>MTALALHRLRINDVCQWSDKVFSATYLLRPHRFKFVLPVEFVGNQDWI</sequence>
<comment type="caution">
    <text evidence="1">The sequence shown here is derived from an EMBL/GenBank/DDBJ whole genome shotgun (WGS) entry which is preliminary data.</text>
</comment>
<name>A0A926XWX5_9BACT</name>
<gene>
    <name evidence="1" type="ORF">IC229_13370</name>
</gene>
<proteinExistence type="predicted"/>
<protein>
    <submittedName>
        <fullName evidence="1">Uncharacterized protein</fullName>
    </submittedName>
</protein>
<dbReference type="Proteomes" id="UP000598820">
    <property type="component" value="Unassembled WGS sequence"/>
</dbReference>
<accession>A0A926XWX5</accession>
<keyword evidence="2" id="KW-1185">Reference proteome</keyword>